<proteinExistence type="predicted"/>
<dbReference type="KEGG" id="dsc:ABOD76_10120"/>
<dbReference type="EMBL" id="CP158299">
    <property type="protein sequence ID" value="XBV86642.1"/>
    <property type="molecule type" value="Genomic_DNA"/>
</dbReference>
<organism evidence="1">
    <name type="scientific">Deinococcus sonorensis KR-87</name>
    <dbReference type="NCBI Taxonomy" id="694439"/>
    <lineage>
        <taxon>Bacteria</taxon>
        <taxon>Thermotogati</taxon>
        <taxon>Deinococcota</taxon>
        <taxon>Deinococci</taxon>
        <taxon>Deinococcales</taxon>
        <taxon>Deinococcaceae</taxon>
        <taxon>Deinococcus</taxon>
    </lineage>
</organism>
<accession>A0AAU7UEN6</accession>
<reference evidence="1" key="1">
    <citation type="submission" date="2024-06" db="EMBL/GenBank/DDBJ databases">
        <title>Draft Genome Sequence of Deinococcus sonorensis Type Strain KR-87, a Biofilm Producing Representative of the Genus Deinococcus.</title>
        <authorList>
            <person name="Boren L.S."/>
            <person name="Grosso R.A."/>
            <person name="Hugenberg-Cox A.N."/>
            <person name="Hill J.T.E."/>
            <person name="Albert C.M."/>
            <person name="Tuohy J.M."/>
        </authorList>
    </citation>
    <scope>NUCLEOTIDE SEQUENCE</scope>
    <source>
        <strain evidence="1">KR-87</strain>
    </source>
</reference>
<name>A0AAU7UEN6_9DEIO</name>
<dbReference type="AlphaFoldDB" id="A0AAU7UEN6"/>
<evidence type="ECO:0000313" key="1">
    <source>
        <dbReference type="EMBL" id="XBV86642.1"/>
    </source>
</evidence>
<dbReference type="RefSeq" id="WP_350244717.1">
    <property type="nucleotide sequence ID" value="NZ_CP158299.1"/>
</dbReference>
<gene>
    <name evidence="1" type="ORF">ABOD76_10120</name>
</gene>
<sequence length="59" mass="6659">MSTTETALTAHLVMPQGVEDDRFYLQLRHDLHDRFGVEHVTLQVERVAALCPQALAEVV</sequence>
<evidence type="ECO:0008006" key="2">
    <source>
        <dbReference type="Google" id="ProtNLM"/>
    </source>
</evidence>
<protein>
    <recommendedName>
        <fullName evidence="2">Cation transporter</fullName>
    </recommendedName>
</protein>